<dbReference type="EMBL" id="JAGQKY010000041">
    <property type="protein sequence ID" value="MCA9397458.1"/>
    <property type="molecule type" value="Genomic_DNA"/>
</dbReference>
<reference evidence="1" key="2">
    <citation type="journal article" date="2021" name="Microbiome">
        <title>Successional dynamics and alternative stable states in a saline activated sludge microbial community over 9 years.</title>
        <authorList>
            <person name="Wang Y."/>
            <person name="Ye J."/>
            <person name="Ju F."/>
            <person name="Liu L."/>
            <person name="Boyd J.A."/>
            <person name="Deng Y."/>
            <person name="Parks D.H."/>
            <person name="Jiang X."/>
            <person name="Yin X."/>
            <person name="Woodcroft B.J."/>
            <person name="Tyson G.W."/>
            <person name="Hugenholtz P."/>
            <person name="Polz M.F."/>
            <person name="Zhang T."/>
        </authorList>
    </citation>
    <scope>NUCLEOTIDE SEQUENCE</scope>
    <source>
        <strain evidence="1">HKST-UBA02</strain>
    </source>
</reference>
<comment type="caution">
    <text evidence="1">The sequence shown here is derived from an EMBL/GenBank/DDBJ whole genome shotgun (WGS) entry which is preliminary data.</text>
</comment>
<evidence type="ECO:0008006" key="3">
    <source>
        <dbReference type="Google" id="ProtNLM"/>
    </source>
</evidence>
<protein>
    <recommendedName>
        <fullName evidence="3">PHP domain-containing protein</fullName>
    </recommendedName>
</protein>
<sequence>LTDPASRPDVTIASFHHFENQIPEGVDRIDALAHGFMLAIESNAIHKFGHPLDQLTQIREQNPSAFNEIIEAAKTRGIIFEINTGPRMVWQIENTNHQETLRLLIENGNLMDMGSDFHNFSMFKQSGLVAESKTGLLSRDEQTALANWTESKDFDRKFKVEEHELWNVTLQGRHKEVVTVAGETGKLSDILWKVYKGRFPANGEEDFIIQREEIVKQVAAFAPETQQKVSQLLTQLRAQWQQRPQHTHDYALRESIFTKTGFTLGDLKRMYGHARTIRQQLGLPRSQFVNIWPTEQQVQHFQKLYNH</sequence>
<dbReference type="SUPFAM" id="SSF89550">
    <property type="entry name" value="PHP domain-like"/>
    <property type="match status" value="1"/>
</dbReference>
<proteinExistence type="predicted"/>
<reference evidence="1" key="1">
    <citation type="submission" date="2020-04" db="EMBL/GenBank/DDBJ databases">
        <authorList>
            <person name="Zhang T."/>
        </authorList>
    </citation>
    <scope>NUCLEOTIDE SEQUENCE</scope>
    <source>
        <strain evidence="1">HKST-UBA02</strain>
    </source>
</reference>
<dbReference type="Gene3D" id="3.20.20.140">
    <property type="entry name" value="Metal-dependent hydrolases"/>
    <property type="match status" value="1"/>
</dbReference>
<dbReference type="Proteomes" id="UP000699691">
    <property type="component" value="Unassembled WGS sequence"/>
</dbReference>
<feature type="non-terminal residue" evidence="1">
    <location>
        <position position="1"/>
    </location>
</feature>
<dbReference type="InterPro" id="IPR016195">
    <property type="entry name" value="Pol/histidinol_Pase-like"/>
</dbReference>
<gene>
    <name evidence="1" type="ORF">KC573_01400</name>
</gene>
<evidence type="ECO:0000313" key="1">
    <source>
        <dbReference type="EMBL" id="MCA9397458.1"/>
    </source>
</evidence>
<evidence type="ECO:0000313" key="2">
    <source>
        <dbReference type="Proteomes" id="UP000699691"/>
    </source>
</evidence>
<name>A0A955LVV3_UNCKA</name>
<organism evidence="1 2">
    <name type="scientific">candidate division WWE3 bacterium</name>
    <dbReference type="NCBI Taxonomy" id="2053526"/>
    <lineage>
        <taxon>Bacteria</taxon>
        <taxon>Katanobacteria</taxon>
    </lineage>
</organism>
<dbReference type="AlphaFoldDB" id="A0A955LVV3"/>
<accession>A0A955LVV3</accession>